<protein>
    <submittedName>
        <fullName evidence="2">Uncharacterized protein</fullName>
    </submittedName>
</protein>
<evidence type="ECO:0000313" key="3">
    <source>
        <dbReference type="Proteomes" id="UP001642360"/>
    </source>
</evidence>
<feature type="region of interest" description="Disordered" evidence="1">
    <location>
        <begin position="69"/>
        <end position="93"/>
    </location>
</feature>
<dbReference type="AlphaFoldDB" id="A0ABC8REK3"/>
<name>A0ABC8REK3_9AQUA</name>
<keyword evidence="3" id="KW-1185">Reference proteome</keyword>
<evidence type="ECO:0000313" key="2">
    <source>
        <dbReference type="EMBL" id="CAK9143384.1"/>
    </source>
</evidence>
<comment type="caution">
    <text evidence="2">The sequence shown here is derived from an EMBL/GenBank/DDBJ whole genome shotgun (WGS) entry which is preliminary data.</text>
</comment>
<dbReference type="EMBL" id="CAUOFW020001295">
    <property type="protein sequence ID" value="CAK9143384.1"/>
    <property type="molecule type" value="Genomic_DNA"/>
</dbReference>
<dbReference type="Proteomes" id="UP001642360">
    <property type="component" value="Unassembled WGS sequence"/>
</dbReference>
<sequence length="93" mass="10558">MRDILKFGGFKLEKDLRLTIARLEVVVERMEQKFDTFSIHCTTSLFVMEKRLGEIGHIVSQFVDKSGTVKDAPHDMGGNNEVELDDPKASEEC</sequence>
<gene>
    <name evidence="2" type="ORF">ILEXP_LOCUS11096</name>
</gene>
<evidence type="ECO:0000256" key="1">
    <source>
        <dbReference type="SAM" id="MobiDB-lite"/>
    </source>
</evidence>
<proteinExistence type="predicted"/>
<accession>A0ABC8REK3</accession>
<reference evidence="2 3" key="1">
    <citation type="submission" date="2024-02" db="EMBL/GenBank/DDBJ databases">
        <authorList>
            <person name="Vignale AGUSTIN F."/>
            <person name="Sosa J E."/>
            <person name="Modenutti C."/>
        </authorList>
    </citation>
    <scope>NUCLEOTIDE SEQUENCE [LARGE SCALE GENOMIC DNA]</scope>
</reference>
<organism evidence="2 3">
    <name type="scientific">Ilex paraguariensis</name>
    <name type="common">yerba mate</name>
    <dbReference type="NCBI Taxonomy" id="185542"/>
    <lineage>
        <taxon>Eukaryota</taxon>
        <taxon>Viridiplantae</taxon>
        <taxon>Streptophyta</taxon>
        <taxon>Embryophyta</taxon>
        <taxon>Tracheophyta</taxon>
        <taxon>Spermatophyta</taxon>
        <taxon>Magnoliopsida</taxon>
        <taxon>eudicotyledons</taxon>
        <taxon>Gunneridae</taxon>
        <taxon>Pentapetalae</taxon>
        <taxon>asterids</taxon>
        <taxon>campanulids</taxon>
        <taxon>Aquifoliales</taxon>
        <taxon>Aquifoliaceae</taxon>
        <taxon>Ilex</taxon>
    </lineage>
</organism>